<dbReference type="AlphaFoldDB" id="A0A5C5XM03"/>
<evidence type="ECO:0000313" key="2">
    <source>
        <dbReference type="EMBL" id="TWT63990.1"/>
    </source>
</evidence>
<dbReference type="RefSeq" id="WP_146505749.1">
    <property type="nucleotide sequence ID" value="NZ_SJPG01000001.1"/>
</dbReference>
<organism evidence="2 3">
    <name type="scientific">Rubinisphaera italica</name>
    <dbReference type="NCBI Taxonomy" id="2527969"/>
    <lineage>
        <taxon>Bacteria</taxon>
        <taxon>Pseudomonadati</taxon>
        <taxon>Planctomycetota</taxon>
        <taxon>Planctomycetia</taxon>
        <taxon>Planctomycetales</taxon>
        <taxon>Planctomycetaceae</taxon>
        <taxon>Rubinisphaera</taxon>
    </lineage>
</organism>
<keyword evidence="3" id="KW-1185">Reference proteome</keyword>
<dbReference type="OrthoDB" id="254153at2"/>
<gene>
    <name evidence="2" type="ORF">Pan54_47500</name>
</gene>
<sequence length="285" mass="32327">MKSIKRLSLQLTPLLDLLLIVIFAQYLEMEQTTQAVTEKRTDDLAVLEYRLDEAEQNLAFSKEVLAESQRLRFQAEEELKAAQKMRAADQLKAAADQDEMSGRLKDVSDQRDKILSALKTAYQNSSIEISKIIEALSRGGTTPQPIAPEKVEELAKDVEQSQPRDLATFLLAYEEIRKRCDIWEIHINSQEVIDVHVGEKTFSIRAVSEDDFQEKLFNLYKSLPQTKGLVIILVSYGEVRAAMRQQVLSSLPAVTDRMRSDADGRTRFEYAVVGFLPEIESTNAE</sequence>
<name>A0A5C5XM03_9PLAN</name>
<feature type="coiled-coil region" evidence="1">
    <location>
        <begin position="44"/>
        <end position="85"/>
    </location>
</feature>
<protein>
    <submittedName>
        <fullName evidence="2">Uncharacterized protein</fullName>
    </submittedName>
</protein>
<dbReference type="Proteomes" id="UP000316095">
    <property type="component" value="Unassembled WGS sequence"/>
</dbReference>
<dbReference type="EMBL" id="SJPG01000001">
    <property type="protein sequence ID" value="TWT63990.1"/>
    <property type="molecule type" value="Genomic_DNA"/>
</dbReference>
<evidence type="ECO:0000256" key="1">
    <source>
        <dbReference type="SAM" id="Coils"/>
    </source>
</evidence>
<keyword evidence="1" id="KW-0175">Coiled coil</keyword>
<accession>A0A5C5XM03</accession>
<comment type="caution">
    <text evidence="2">The sequence shown here is derived from an EMBL/GenBank/DDBJ whole genome shotgun (WGS) entry which is preliminary data.</text>
</comment>
<reference evidence="2 3" key="1">
    <citation type="submission" date="2019-02" db="EMBL/GenBank/DDBJ databases">
        <title>Deep-cultivation of Planctomycetes and their phenomic and genomic characterization uncovers novel biology.</title>
        <authorList>
            <person name="Wiegand S."/>
            <person name="Jogler M."/>
            <person name="Boedeker C."/>
            <person name="Pinto D."/>
            <person name="Vollmers J."/>
            <person name="Rivas-Marin E."/>
            <person name="Kohn T."/>
            <person name="Peeters S.H."/>
            <person name="Heuer A."/>
            <person name="Rast P."/>
            <person name="Oberbeckmann S."/>
            <person name="Bunk B."/>
            <person name="Jeske O."/>
            <person name="Meyerdierks A."/>
            <person name="Storesund J.E."/>
            <person name="Kallscheuer N."/>
            <person name="Luecker S."/>
            <person name="Lage O.M."/>
            <person name="Pohl T."/>
            <person name="Merkel B.J."/>
            <person name="Hornburger P."/>
            <person name="Mueller R.-W."/>
            <person name="Bruemmer F."/>
            <person name="Labrenz M."/>
            <person name="Spormann A.M."/>
            <person name="Op Den Camp H."/>
            <person name="Overmann J."/>
            <person name="Amann R."/>
            <person name="Jetten M.S.M."/>
            <person name="Mascher T."/>
            <person name="Medema M.H."/>
            <person name="Devos D.P."/>
            <person name="Kaster A.-K."/>
            <person name="Ovreas L."/>
            <person name="Rohde M."/>
            <person name="Galperin M.Y."/>
            <person name="Jogler C."/>
        </authorList>
    </citation>
    <scope>NUCLEOTIDE SEQUENCE [LARGE SCALE GENOMIC DNA]</scope>
    <source>
        <strain evidence="2 3">Pan54</strain>
    </source>
</reference>
<proteinExistence type="predicted"/>
<evidence type="ECO:0000313" key="3">
    <source>
        <dbReference type="Proteomes" id="UP000316095"/>
    </source>
</evidence>